<reference evidence="1" key="1">
    <citation type="submission" date="2022-03" db="EMBL/GenBank/DDBJ databases">
        <authorList>
            <person name="Alioto T."/>
            <person name="Alioto T."/>
            <person name="Gomez Garrido J."/>
        </authorList>
    </citation>
    <scope>NUCLEOTIDE SEQUENCE</scope>
</reference>
<evidence type="ECO:0000313" key="2">
    <source>
        <dbReference type="Proteomes" id="UP001295444"/>
    </source>
</evidence>
<protein>
    <submittedName>
        <fullName evidence="1">Uncharacterized protein</fullName>
    </submittedName>
</protein>
<proteinExistence type="predicted"/>
<sequence>MTVAEAETKALRSDLEHTNTAVTGQKADMAYLNTWIDDLDNRGRRLNLRVRG</sequence>
<feature type="non-terminal residue" evidence="1">
    <location>
        <position position="52"/>
    </location>
</feature>
<dbReference type="Proteomes" id="UP001295444">
    <property type="component" value="Chromosome 04"/>
</dbReference>
<accession>A0AAD1W0U4</accession>
<name>A0AAD1W0U4_PELCU</name>
<gene>
    <name evidence="1" type="ORF">PECUL_23A026826</name>
</gene>
<evidence type="ECO:0000313" key="1">
    <source>
        <dbReference type="EMBL" id="CAH2283973.1"/>
    </source>
</evidence>
<organism evidence="1 2">
    <name type="scientific">Pelobates cultripes</name>
    <name type="common">Western spadefoot toad</name>
    <dbReference type="NCBI Taxonomy" id="61616"/>
    <lineage>
        <taxon>Eukaryota</taxon>
        <taxon>Metazoa</taxon>
        <taxon>Chordata</taxon>
        <taxon>Craniata</taxon>
        <taxon>Vertebrata</taxon>
        <taxon>Euteleostomi</taxon>
        <taxon>Amphibia</taxon>
        <taxon>Batrachia</taxon>
        <taxon>Anura</taxon>
        <taxon>Pelobatoidea</taxon>
        <taxon>Pelobatidae</taxon>
        <taxon>Pelobates</taxon>
    </lineage>
</organism>
<dbReference type="EMBL" id="OW240915">
    <property type="protein sequence ID" value="CAH2283973.1"/>
    <property type="molecule type" value="Genomic_DNA"/>
</dbReference>
<keyword evidence="2" id="KW-1185">Reference proteome</keyword>
<dbReference type="AlphaFoldDB" id="A0AAD1W0U4"/>